<dbReference type="Proteomes" id="UP000886885">
    <property type="component" value="Chromosome 15D"/>
</dbReference>
<evidence type="ECO:0000256" key="2">
    <source>
        <dbReference type="ARBA" id="ARBA00012513"/>
    </source>
</evidence>
<evidence type="ECO:0000256" key="6">
    <source>
        <dbReference type="ARBA" id="ARBA00022777"/>
    </source>
</evidence>
<dbReference type="InterPro" id="IPR051681">
    <property type="entry name" value="Ser/Thr_Kinases-Pseudokinases"/>
</dbReference>
<dbReference type="AlphaFoldDB" id="A0A8X7YIS5"/>
<dbReference type="CDD" id="cd13999">
    <property type="entry name" value="STKc_MAP3K-like"/>
    <property type="match status" value="1"/>
</dbReference>
<comment type="catalytic activity">
    <reaction evidence="9">
        <text>L-seryl-[protein] + ATP = O-phospho-L-seryl-[protein] + ADP + H(+)</text>
        <dbReference type="Rhea" id="RHEA:17989"/>
        <dbReference type="Rhea" id="RHEA-COMP:9863"/>
        <dbReference type="Rhea" id="RHEA-COMP:11604"/>
        <dbReference type="ChEBI" id="CHEBI:15378"/>
        <dbReference type="ChEBI" id="CHEBI:29999"/>
        <dbReference type="ChEBI" id="CHEBI:30616"/>
        <dbReference type="ChEBI" id="CHEBI:83421"/>
        <dbReference type="ChEBI" id="CHEBI:456216"/>
        <dbReference type="EC" id="2.7.11.1"/>
    </reaction>
</comment>
<protein>
    <recommendedName>
        <fullName evidence="2">non-specific serine/threonine protein kinase</fullName>
        <ecNumber evidence="2">2.7.11.1</ecNumber>
    </recommendedName>
</protein>
<evidence type="ECO:0000313" key="12">
    <source>
        <dbReference type="Proteomes" id="UP000886885"/>
    </source>
</evidence>
<keyword evidence="5" id="KW-0547">Nucleotide-binding</keyword>
<reference evidence="11" key="1">
    <citation type="journal article" date="2020" name="bioRxiv">
        <title>Hybrid origin of Populus tomentosa Carr. identified through genome sequencing and phylogenomic analysis.</title>
        <authorList>
            <person name="An X."/>
            <person name="Gao K."/>
            <person name="Chen Z."/>
            <person name="Li J."/>
            <person name="Yang X."/>
            <person name="Yang X."/>
            <person name="Zhou J."/>
            <person name="Guo T."/>
            <person name="Zhao T."/>
            <person name="Huang S."/>
            <person name="Miao D."/>
            <person name="Khan W.U."/>
            <person name="Rao P."/>
            <person name="Ye M."/>
            <person name="Lei B."/>
            <person name="Liao W."/>
            <person name="Wang J."/>
            <person name="Ji L."/>
            <person name="Li Y."/>
            <person name="Guo B."/>
            <person name="Mustafa N.S."/>
            <person name="Li S."/>
            <person name="Yun Q."/>
            <person name="Keller S.R."/>
            <person name="Mao J."/>
            <person name="Zhang R."/>
            <person name="Strauss S.H."/>
        </authorList>
    </citation>
    <scope>NUCLEOTIDE SEQUENCE</scope>
    <source>
        <strain evidence="11">GM15</strain>
        <tissue evidence="11">Leaf</tissue>
    </source>
</reference>
<gene>
    <name evidence="11" type="ORF">POTOM_050515</name>
</gene>
<dbReference type="OrthoDB" id="4062651at2759"/>
<keyword evidence="12" id="KW-1185">Reference proteome</keyword>
<organism evidence="11 12">
    <name type="scientific">Populus tomentosa</name>
    <name type="common">Chinese white poplar</name>
    <dbReference type="NCBI Taxonomy" id="118781"/>
    <lineage>
        <taxon>Eukaryota</taxon>
        <taxon>Viridiplantae</taxon>
        <taxon>Streptophyta</taxon>
        <taxon>Embryophyta</taxon>
        <taxon>Tracheophyta</taxon>
        <taxon>Spermatophyta</taxon>
        <taxon>Magnoliopsida</taxon>
        <taxon>eudicotyledons</taxon>
        <taxon>Gunneridae</taxon>
        <taxon>Pentapetalae</taxon>
        <taxon>rosids</taxon>
        <taxon>fabids</taxon>
        <taxon>Malpighiales</taxon>
        <taxon>Salicaceae</taxon>
        <taxon>Saliceae</taxon>
        <taxon>Populus</taxon>
    </lineage>
</organism>
<keyword evidence="6" id="KW-0418">Kinase</keyword>
<dbReference type="PROSITE" id="PS00108">
    <property type="entry name" value="PROTEIN_KINASE_ST"/>
    <property type="match status" value="1"/>
</dbReference>
<keyword evidence="3" id="KW-0723">Serine/threonine-protein kinase</keyword>
<dbReference type="PROSITE" id="PS50011">
    <property type="entry name" value="PROTEIN_KINASE_DOM"/>
    <property type="match status" value="1"/>
</dbReference>
<feature type="domain" description="Protein kinase" evidence="10">
    <location>
        <begin position="57"/>
        <end position="416"/>
    </location>
</feature>
<dbReference type="SMART" id="SM00220">
    <property type="entry name" value="S_TKc"/>
    <property type="match status" value="1"/>
</dbReference>
<sequence>MRNLYWFKQSSNNGKSERRLSLGEYKRAVSWSDYLVSSGAEIKGEGEGEWSADMSQLFIGNKFASGRHSRIYRGIYKQRDVAVKLVSQPEEDESMAAMLENHFISEVALLFRLRHPNIITFVAACKKPPVFCIITEYLAGGSLRKFLHQQEPHSVPLNLVLKLALDIAHGMQYLHSQGILHRDLKSENLLLGEDMSVKVADFGISCLESQCGSSKGFTGTYRWMAPEMIKEKHHTKKVDVYSFGIVLWELLTALTPFDNMTPEQAAFAVCQKLDISMPQTLVVSEILLFKNNTINDKLDPESLMECLKGKKKFRMGIGRKQQSLLINDLSWQCPSSSKSSQFSTHASNCGQYDDGNEDMVLVQNARPPLSPKCPLAFSHLINRCWSSNPDKRPHFDEIVAILESYSESLAQDPEFFTSFKPPTNHTILRCFPKFIAGRRSASVQA</sequence>
<evidence type="ECO:0000313" key="11">
    <source>
        <dbReference type="EMBL" id="KAG6746005.1"/>
    </source>
</evidence>
<dbReference type="InterPro" id="IPR008271">
    <property type="entry name" value="Ser/Thr_kinase_AS"/>
</dbReference>
<proteinExistence type="inferred from homology"/>
<keyword evidence="4" id="KW-0808">Transferase</keyword>
<name>A0A8X7YIS5_POPTO</name>
<dbReference type="EMBL" id="JAAWWB010000030">
    <property type="protein sequence ID" value="KAG6746005.1"/>
    <property type="molecule type" value="Genomic_DNA"/>
</dbReference>
<evidence type="ECO:0000256" key="1">
    <source>
        <dbReference type="ARBA" id="ARBA00010507"/>
    </source>
</evidence>
<comment type="catalytic activity">
    <reaction evidence="8">
        <text>L-threonyl-[protein] + ATP = O-phospho-L-threonyl-[protein] + ADP + H(+)</text>
        <dbReference type="Rhea" id="RHEA:46608"/>
        <dbReference type="Rhea" id="RHEA-COMP:11060"/>
        <dbReference type="Rhea" id="RHEA-COMP:11605"/>
        <dbReference type="ChEBI" id="CHEBI:15378"/>
        <dbReference type="ChEBI" id="CHEBI:30013"/>
        <dbReference type="ChEBI" id="CHEBI:30616"/>
        <dbReference type="ChEBI" id="CHEBI:61977"/>
        <dbReference type="ChEBI" id="CHEBI:456216"/>
        <dbReference type="EC" id="2.7.11.1"/>
    </reaction>
</comment>
<evidence type="ECO:0000256" key="3">
    <source>
        <dbReference type="ARBA" id="ARBA00022527"/>
    </source>
</evidence>
<dbReference type="Pfam" id="PF07714">
    <property type="entry name" value="PK_Tyr_Ser-Thr"/>
    <property type="match status" value="1"/>
</dbReference>
<evidence type="ECO:0000256" key="5">
    <source>
        <dbReference type="ARBA" id="ARBA00022741"/>
    </source>
</evidence>
<dbReference type="InterPro" id="IPR000719">
    <property type="entry name" value="Prot_kinase_dom"/>
</dbReference>
<evidence type="ECO:0000259" key="10">
    <source>
        <dbReference type="PROSITE" id="PS50011"/>
    </source>
</evidence>
<evidence type="ECO:0000256" key="8">
    <source>
        <dbReference type="ARBA" id="ARBA00047899"/>
    </source>
</evidence>
<evidence type="ECO:0000256" key="9">
    <source>
        <dbReference type="ARBA" id="ARBA00048679"/>
    </source>
</evidence>
<comment type="similarity">
    <text evidence="1">Belongs to the protein kinase superfamily. TKL Ser/Thr protein kinase family. RAF subfamily.</text>
</comment>
<keyword evidence="7" id="KW-0067">ATP-binding</keyword>
<comment type="caution">
    <text evidence="11">The sequence shown here is derived from an EMBL/GenBank/DDBJ whole genome shotgun (WGS) entry which is preliminary data.</text>
</comment>
<evidence type="ECO:0000256" key="4">
    <source>
        <dbReference type="ARBA" id="ARBA00022679"/>
    </source>
</evidence>
<dbReference type="GO" id="GO:0005524">
    <property type="term" value="F:ATP binding"/>
    <property type="evidence" value="ECO:0007669"/>
    <property type="project" value="UniProtKB-KW"/>
</dbReference>
<dbReference type="EC" id="2.7.11.1" evidence="2"/>
<dbReference type="PANTHER" id="PTHR44329">
    <property type="entry name" value="SERINE/THREONINE-PROTEIN KINASE TNNI3K-RELATED"/>
    <property type="match status" value="1"/>
</dbReference>
<accession>A0A8X7YIS5</accession>
<dbReference type="FunFam" id="3.30.200.20:FF:000060">
    <property type="entry name" value="Serine/threonine-protein kinase isoform 1"/>
    <property type="match status" value="1"/>
</dbReference>
<dbReference type="InterPro" id="IPR001245">
    <property type="entry name" value="Ser-Thr/Tyr_kinase_cat_dom"/>
</dbReference>
<dbReference type="GO" id="GO:0004674">
    <property type="term" value="F:protein serine/threonine kinase activity"/>
    <property type="evidence" value="ECO:0007669"/>
    <property type="project" value="UniProtKB-KW"/>
</dbReference>
<dbReference type="PIRSF" id="PIRSF000654">
    <property type="entry name" value="Integrin-linked_kinase"/>
    <property type="match status" value="1"/>
</dbReference>
<evidence type="ECO:0000256" key="7">
    <source>
        <dbReference type="ARBA" id="ARBA00022840"/>
    </source>
</evidence>
<dbReference type="PANTHER" id="PTHR44329:SF277">
    <property type="entry name" value="SERINE_THREONINE-PROTEIN KINASE HT1-LIKE"/>
    <property type="match status" value="1"/>
</dbReference>